<sequence length="107" mass="11834">MGKSWEEEGWINEEVNQEEPQENYAQNHEAPNVRGHTEQRPTDASNIQGLLEEAAEMGARAALRWAHFQRENDPARASHADPSTEAGSIGSSRAPSPTEKLGRRSAN</sequence>
<evidence type="ECO:0000313" key="3">
    <source>
        <dbReference type="Proteomes" id="UP001293254"/>
    </source>
</evidence>
<proteinExistence type="predicted"/>
<keyword evidence="3" id="KW-1185">Reference proteome</keyword>
<reference evidence="2" key="2">
    <citation type="journal article" date="2024" name="Plant">
        <title>Genomic evolution and insights into agronomic trait innovations of Sesamum species.</title>
        <authorList>
            <person name="Miao H."/>
            <person name="Wang L."/>
            <person name="Qu L."/>
            <person name="Liu H."/>
            <person name="Sun Y."/>
            <person name="Le M."/>
            <person name="Wang Q."/>
            <person name="Wei S."/>
            <person name="Zheng Y."/>
            <person name="Lin W."/>
            <person name="Duan Y."/>
            <person name="Cao H."/>
            <person name="Xiong S."/>
            <person name="Wang X."/>
            <person name="Wei L."/>
            <person name="Li C."/>
            <person name="Ma Q."/>
            <person name="Ju M."/>
            <person name="Zhao R."/>
            <person name="Li G."/>
            <person name="Mu C."/>
            <person name="Tian Q."/>
            <person name="Mei H."/>
            <person name="Zhang T."/>
            <person name="Gao T."/>
            <person name="Zhang H."/>
        </authorList>
    </citation>
    <scope>NUCLEOTIDE SEQUENCE</scope>
    <source>
        <strain evidence="2">3651</strain>
    </source>
</reference>
<feature type="compositionally biased region" description="Acidic residues" evidence="1">
    <location>
        <begin position="7"/>
        <end position="21"/>
    </location>
</feature>
<feature type="region of interest" description="Disordered" evidence="1">
    <location>
        <begin position="65"/>
        <end position="107"/>
    </location>
</feature>
<protein>
    <submittedName>
        <fullName evidence="2">Uncharacterized protein</fullName>
    </submittedName>
</protein>
<reference evidence="2" key="1">
    <citation type="submission" date="2020-06" db="EMBL/GenBank/DDBJ databases">
        <authorList>
            <person name="Li T."/>
            <person name="Hu X."/>
            <person name="Zhang T."/>
            <person name="Song X."/>
            <person name="Zhang H."/>
            <person name="Dai N."/>
            <person name="Sheng W."/>
            <person name="Hou X."/>
            <person name="Wei L."/>
        </authorList>
    </citation>
    <scope>NUCLEOTIDE SEQUENCE</scope>
    <source>
        <strain evidence="2">3651</strain>
        <tissue evidence="2">Leaf</tissue>
    </source>
</reference>
<dbReference type="EMBL" id="JACGWO010000001">
    <property type="protein sequence ID" value="KAK4438107.1"/>
    <property type="molecule type" value="Genomic_DNA"/>
</dbReference>
<feature type="compositionally biased region" description="Basic and acidic residues" evidence="1">
    <location>
        <begin position="68"/>
        <end position="79"/>
    </location>
</feature>
<evidence type="ECO:0000313" key="2">
    <source>
        <dbReference type="EMBL" id="KAK4438107.1"/>
    </source>
</evidence>
<organism evidence="2 3">
    <name type="scientific">Sesamum alatum</name>
    <dbReference type="NCBI Taxonomy" id="300844"/>
    <lineage>
        <taxon>Eukaryota</taxon>
        <taxon>Viridiplantae</taxon>
        <taxon>Streptophyta</taxon>
        <taxon>Embryophyta</taxon>
        <taxon>Tracheophyta</taxon>
        <taxon>Spermatophyta</taxon>
        <taxon>Magnoliopsida</taxon>
        <taxon>eudicotyledons</taxon>
        <taxon>Gunneridae</taxon>
        <taxon>Pentapetalae</taxon>
        <taxon>asterids</taxon>
        <taxon>lamiids</taxon>
        <taxon>Lamiales</taxon>
        <taxon>Pedaliaceae</taxon>
        <taxon>Sesamum</taxon>
    </lineage>
</organism>
<feature type="region of interest" description="Disordered" evidence="1">
    <location>
        <begin position="1"/>
        <end position="49"/>
    </location>
</feature>
<dbReference type="Proteomes" id="UP001293254">
    <property type="component" value="Unassembled WGS sequence"/>
</dbReference>
<gene>
    <name evidence="2" type="ORF">Salat_0144800</name>
</gene>
<name>A0AAE2CXE8_9LAMI</name>
<dbReference type="AlphaFoldDB" id="A0AAE2CXE8"/>
<comment type="caution">
    <text evidence="2">The sequence shown here is derived from an EMBL/GenBank/DDBJ whole genome shotgun (WGS) entry which is preliminary data.</text>
</comment>
<accession>A0AAE2CXE8</accession>
<feature type="compositionally biased region" description="Polar residues" evidence="1">
    <location>
        <begin position="85"/>
        <end position="95"/>
    </location>
</feature>
<evidence type="ECO:0000256" key="1">
    <source>
        <dbReference type="SAM" id="MobiDB-lite"/>
    </source>
</evidence>